<dbReference type="EMBL" id="AFFK01019090">
    <property type="status" value="NOT_ANNOTATED_CDS"/>
    <property type="molecule type" value="Genomic_DNA"/>
</dbReference>
<dbReference type="AlphaFoldDB" id="T1IT53"/>
<organism evidence="1 2">
    <name type="scientific">Strigamia maritima</name>
    <name type="common">European centipede</name>
    <name type="synonym">Geophilus maritimus</name>
    <dbReference type="NCBI Taxonomy" id="126957"/>
    <lineage>
        <taxon>Eukaryota</taxon>
        <taxon>Metazoa</taxon>
        <taxon>Ecdysozoa</taxon>
        <taxon>Arthropoda</taxon>
        <taxon>Myriapoda</taxon>
        <taxon>Chilopoda</taxon>
        <taxon>Pleurostigmophora</taxon>
        <taxon>Geophilomorpha</taxon>
        <taxon>Linotaeniidae</taxon>
        <taxon>Strigamia</taxon>
    </lineage>
</organism>
<evidence type="ECO:0000313" key="2">
    <source>
        <dbReference type="Proteomes" id="UP000014500"/>
    </source>
</evidence>
<evidence type="ECO:0008006" key="3">
    <source>
        <dbReference type="Google" id="ProtNLM"/>
    </source>
</evidence>
<dbReference type="Proteomes" id="UP000014500">
    <property type="component" value="Unassembled WGS sequence"/>
</dbReference>
<evidence type="ECO:0000313" key="1">
    <source>
        <dbReference type="EnsemblMetazoa" id="SMAR004297-PA"/>
    </source>
</evidence>
<name>T1IT53_STRMM</name>
<keyword evidence="2" id="KW-1185">Reference proteome</keyword>
<sequence length="170" mass="18877">MSITSTHEGTVQEIIFLCLMRELRIGISEKVGKRWEQLNTGGSGMGLRKIFCLKFADDIAVIAKTIDGLQDMIKGLETYITNTQMSQIIVFCSGGRLGKQESWIYLGQKLMMLESDQAYGYGEHKGEVENLFSPGAVGTIVWGRDLGAYWERCGREGTPQIFQNGLASVL</sequence>
<proteinExistence type="predicted"/>
<dbReference type="PhylomeDB" id="T1IT53"/>
<dbReference type="EnsemblMetazoa" id="SMAR004297-RA">
    <property type="protein sequence ID" value="SMAR004297-PA"/>
    <property type="gene ID" value="SMAR004297"/>
</dbReference>
<accession>T1IT53</accession>
<protein>
    <recommendedName>
        <fullName evidence="3">Reverse transcriptase domain-containing protein</fullName>
    </recommendedName>
</protein>
<reference evidence="1" key="2">
    <citation type="submission" date="2015-02" db="UniProtKB">
        <authorList>
            <consortium name="EnsemblMetazoa"/>
        </authorList>
    </citation>
    <scope>IDENTIFICATION</scope>
</reference>
<dbReference type="HOGENOM" id="CLU_1572616_0_0_1"/>
<reference evidence="2" key="1">
    <citation type="submission" date="2011-05" db="EMBL/GenBank/DDBJ databases">
        <authorList>
            <person name="Richards S.R."/>
            <person name="Qu J."/>
            <person name="Jiang H."/>
            <person name="Jhangiani S.N."/>
            <person name="Agravi P."/>
            <person name="Goodspeed R."/>
            <person name="Gross S."/>
            <person name="Mandapat C."/>
            <person name="Jackson L."/>
            <person name="Mathew T."/>
            <person name="Pu L."/>
            <person name="Thornton R."/>
            <person name="Saada N."/>
            <person name="Wilczek-Boney K.B."/>
            <person name="Lee S."/>
            <person name="Kovar C."/>
            <person name="Wu Y."/>
            <person name="Scherer S.E."/>
            <person name="Worley K.C."/>
            <person name="Muzny D.M."/>
            <person name="Gibbs R."/>
        </authorList>
    </citation>
    <scope>NUCLEOTIDE SEQUENCE</scope>
    <source>
        <strain evidence="2">Brora</strain>
    </source>
</reference>